<protein>
    <submittedName>
        <fullName evidence="11">Thiol:disulfide interchange protein DsbD</fullName>
    </submittedName>
</protein>
<dbReference type="STRING" id="32040.SAMN04489710_11622"/>
<keyword evidence="2" id="KW-1003">Cell membrane</keyword>
<dbReference type="PANTHER" id="PTHR32234">
    <property type="entry name" value="THIOL:DISULFIDE INTERCHANGE PROTEIN DSBD"/>
    <property type="match status" value="1"/>
</dbReference>
<dbReference type="Pfam" id="PF02683">
    <property type="entry name" value="DsbD_TM"/>
    <property type="match status" value="1"/>
</dbReference>
<keyword evidence="9" id="KW-0732">Signal</keyword>
<evidence type="ECO:0000256" key="5">
    <source>
        <dbReference type="ARBA" id="ARBA00022989"/>
    </source>
</evidence>
<dbReference type="GO" id="GO:0017004">
    <property type="term" value="P:cytochrome complex assembly"/>
    <property type="evidence" value="ECO:0007669"/>
    <property type="project" value="UniProtKB-KW"/>
</dbReference>
<keyword evidence="3 8" id="KW-0812">Transmembrane</keyword>
<dbReference type="InterPro" id="IPR028250">
    <property type="entry name" value="DsbDN"/>
</dbReference>
<evidence type="ECO:0000256" key="6">
    <source>
        <dbReference type="ARBA" id="ARBA00023136"/>
    </source>
</evidence>
<feature type="transmembrane region" description="Helical" evidence="8">
    <location>
        <begin position="468"/>
        <end position="487"/>
    </location>
</feature>
<feature type="transmembrane region" description="Helical" evidence="8">
    <location>
        <begin position="540"/>
        <end position="559"/>
    </location>
</feature>
<feature type="transmembrane region" description="Helical" evidence="8">
    <location>
        <begin position="342"/>
        <end position="368"/>
    </location>
</feature>
<keyword evidence="6 8" id="KW-0472">Membrane</keyword>
<dbReference type="PROSITE" id="PS51257">
    <property type="entry name" value="PROKAR_LIPOPROTEIN"/>
    <property type="match status" value="1"/>
</dbReference>
<sequence>MPVRPLQRLLPTLFLIAACALGTPASAQFSSQPGAGGGGSSTVTTPHVRAELVAHAPDGVGPGKPLWLGLSITHQPEWHTYWKNSGDSGLPTQLEWRQLPAGIEAGEIAWPVPRKIPIGTLANYGYEGTVLLPVPMAVSGAFAPGPFERHATFTLQASWLVCRKECIPEEGTFTLQVPLASTTAMNAPAFEAARLAHPQPLPAPAAAASGGTRSHARVERGMLVLTVAGLPEAVRGKPIDFFPETPGVIETAADGMQDWQGDVWTARVPISPQRSESPMPLPVVLAHGGRGWRAELPVEGGWPRPASAATVSPALEAALRANAQEQPPPPPPAVATPASAGMLAAALLGALLGGLVLNLMPCVFPVLAIKVVGFARHGQDRRAHRLGGLAYTAGVVLSFLALGGAMLALRAAGEAVGWGFQLQSPAVVAALAALFTLIGLNLAGVFEFGRMLPSSLAGLQARHPVADAFLTGVLAVAVASPCTAPFMGASLGLTATLPAVQALAVFAALGLGLALPYLAASWVPAVARALPRPGAWMDTLRRFLAFPMFATVVWLVWVLGQQSGIDGAAALLALLVALGMVVWSLTLAGRVRTAIATISIAIFAMFAAAWGPKVIEMAPVAEAPAQGGAGTSATAWQPWRPGLADELLAQGRPVFVDYTAAWCVTCQFNKKTTLASDAVLRDLAGKNVALLRADWTRRDPAITAALAQLGRSGVPVYVLQAPGKAPVVFSEILGERELRTALAAL</sequence>
<dbReference type="InterPro" id="IPR036249">
    <property type="entry name" value="Thioredoxin-like_sf"/>
</dbReference>
<accession>A0A1I1Y6N7</accession>
<feature type="signal peptide" evidence="9">
    <location>
        <begin position="1"/>
        <end position="27"/>
    </location>
</feature>
<dbReference type="Pfam" id="PF11412">
    <property type="entry name" value="DsbD_N"/>
    <property type="match status" value="1"/>
</dbReference>
<dbReference type="GO" id="GO:0005886">
    <property type="term" value="C:plasma membrane"/>
    <property type="evidence" value="ECO:0007669"/>
    <property type="project" value="UniProtKB-SubCell"/>
</dbReference>
<dbReference type="AlphaFoldDB" id="A0A1I1Y6N7"/>
<dbReference type="EMBL" id="FOMQ01000016">
    <property type="protein sequence ID" value="SFE15234.1"/>
    <property type="molecule type" value="Genomic_DNA"/>
</dbReference>
<evidence type="ECO:0000256" key="1">
    <source>
        <dbReference type="ARBA" id="ARBA00004651"/>
    </source>
</evidence>
<feature type="chain" id="PRO_5011543472" evidence="9">
    <location>
        <begin position="28"/>
        <end position="745"/>
    </location>
</feature>
<evidence type="ECO:0000256" key="9">
    <source>
        <dbReference type="SAM" id="SignalP"/>
    </source>
</evidence>
<evidence type="ECO:0000259" key="10">
    <source>
        <dbReference type="PROSITE" id="PS51352"/>
    </source>
</evidence>
<dbReference type="OrthoDB" id="9811036at2"/>
<feature type="transmembrane region" description="Helical" evidence="8">
    <location>
        <begin position="593"/>
        <end position="611"/>
    </location>
</feature>
<feature type="transmembrane region" description="Helical" evidence="8">
    <location>
        <begin position="565"/>
        <end position="586"/>
    </location>
</feature>
<feature type="transmembrane region" description="Helical" evidence="8">
    <location>
        <begin position="425"/>
        <end position="448"/>
    </location>
</feature>
<dbReference type="Proteomes" id="UP000199517">
    <property type="component" value="Unassembled WGS sequence"/>
</dbReference>
<evidence type="ECO:0000256" key="4">
    <source>
        <dbReference type="ARBA" id="ARBA00022748"/>
    </source>
</evidence>
<dbReference type="InterPro" id="IPR035671">
    <property type="entry name" value="DsbD_gamma"/>
</dbReference>
<dbReference type="Gene3D" id="3.40.30.10">
    <property type="entry name" value="Glutaredoxin"/>
    <property type="match status" value="1"/>
</dbReference>
<evidence type="ECO:0000256" key="3">
    <source>
        <dbReference type="ARBA" id="ARBA00022692"/>
    </source>
</evidence>
<keyword evidence="4" id="KW-0201">Cytochrome c-type biogenesis</keyword>
<evidence type="ECO:0000313" key="12">
    <source>
        <dbReference type="Proteomes" id="UP000199517"/>
    </source>
</evidence>
<dbReference type="InterPro" id="IPR003834">
    <property type="entry name" value="Cyt_c_assmbl_TM_dom"/>
</dbReference>
<evidence type="ECO:0000256" key="2">
    <source>
        <dbReference type="ARBA" id="ARBA00022475"/>
    </source>
</evidence>
<evidence type="ECO:0000256" key="8">
    <source>
        <dbReference type="SAM" id="Phobius"/>
    </source>
</evidence>
<dbReference type="PANTHER" id="PTHR32234:SF3">
    <property type="entry name" value="SUPPRESSION OF COPPER SENSITIVITY PROTEIN"/>
    <property type="match status" value="1"/>
</dbReference>
<dbReference type="InterPro" id="IPR017937">
    <property type="entry name" value="Thioredoxin_CS"/>
</dbReference>
<gene>
    <name evidence="11" type="ORF">SAMN04489710_11622</name>
</gene>
<dbReference type="PROSITE" id="PS00194">
    <property type="entry name" value="THIOREDOXIN_1"/>
    <property type="match status" value="1"/>
</dbReference>
<dbReference type="GO" id="GO:0045454">
    <property type="term" value="P:cell redox homeostasis"/>
    <property type="evidence" value="ECO:0007669"/>
    <property type="project" value="TreeGrafter"/>
</dbReference>
<dbReference type="RefSeq" id="WP_092956192.1">
    <property type="nucleotide sequence ID" value="NZ_FOMQ01000016.1"/>
</dbReference>
<dbReference type="GO" id="GO:0015035">
    <property type="term" value="F:protein-disulfide reductase activity"/>
    <property type="evidence" value="ECO:0007669"/>
    <property type="project" value="TreeGrafter"/>
</dbReference>
<feature type="transmembrane region" description="Helical" evidence="8">
    <location>
        <begin position="389"/>
        <end position="413"/>
    </location>
</feature>
<comment type="subcellular location">
    <subcellularLocation>
        <location evidence="1">Cell membrane</location>
        <topology evidence="1">Multi-pass membrane protein</topology>
    </subcellularLocation>
</comment>
<dbReference type="SUPFAM" id="SSF52833">
    <property type="entry name" value="Thioredoxin-like"/>
    <property type="match status" value="1"/>
</dbReference>
<keyword evidence="12" id="KW-1185">Reference proteome</keyword>
<feature type="transmembrane region" description="Helical" evidence="8">
    <location>
        <begin position="499"/>
        <end position="519"/>
    </location>
</feature>
<organism evidence="11 12">
    <name type="scientific">Paracidovorax konjaci</name>
    <dbReference type="NCBI Taxonomy" id="32040"/>
    <lineage>
        <taxon>Bacteria</taxon>
        <taxon>Pseudomonadati</taxon>
        <taxon>Pseudomonadota</taxon>
        <taxon>Betaproteobacteria</taxon>
        <taxon>Burkholderiales</taxon>
        <taxon>Comamonadaceae</taxon>
        <taxon>Paracidovorax</taxon>
    </lineage>
</organism>
<reference evidence="12" key="1">
    <citation type="submission" date="2016-10" db="EMBL/GenBank/DDBJ databases">
        <authorList>
            <person name="Varghese N."/>
            <person name="Submissions S."/>
        </authorList>
    </citation>
    <scope>NUCLEOTIDE SEQUENCE [LARGE SCALE GENOMIC DNA]</scope>
    <source>
        <strain evidence="12">DSM 7481</strain>
    </source>
</reference>
<dbReference type="Pfam" id="PF13899">
    <property type="entry name" value="Thioredoxin_7"/>
    <property type="match status" value="1"/>
</dbReference>
<proteinExistence type="predicted"/>
<name>A0A1I1Y6N7_9BURK</name>
<dbReference type="InterPro" id="IPR013766">
    <property type="entry name" value="Thioredoxin_domain"/>
</dbReference>
<keyword evidence="7" id="KW-0676">Redox-active center</keyword>
<evidence type="ECO:0000313" key="11">
    <source>
        <dbReference type="EMBL" id="SFE15234.1"/>
    </source>
</evidence>
<dbReference type="CDD" id="cd02953">
    <property type="entry name" value="DsbDgamma"/>
    <property type="match status" value="1"/>
</dbReference>
<keyword evidence="5 8" id="KW-1133">Transmembrane helix</keyword>
<feature type="domain" description="Thioredoxin" evidence="10">
    <location>
        <begin position="612"/>
        <end position="745"/>
    </location>
</feature>
<dbReference type="PROSITE" id="PS51352">
    <property type="entry name" value="THIOREDOXIN_2"/>
    <property type="match status" value="1"/>
</dbReference>
<evidence type="ECO:0000256" key="7">
    <source>
        <dbReference type="ARBA" id="ARBA00023284"/>
    </source>
</evidence>